<dbReference type="Gene3D" id="3.10.129.10">
    <property type="entry name" value="Hotdog Thioesterase"/>
    <property type="match status" value="1"/>
</dbReference>
<proteinExistence type="predicted"/>
<dbReference type="GO" id="GO:0005739">
    <property type="term" value="C:mitochondrion"/>
    <property type="evidence" value="ECO:0007669"/>
    <property type="project" value="TreeGrafter"/>
</dbReference>
<dbReference type="EMBL" id="AP028214">
    <property type="protein sequence ID" value="BEI90867.1"/>
    <property type="molecule type" value="Genomic_DNA"/>
</dbReference>
<evidence type="ECO:0008006" key="4">
    <source>
        <dbReference type="Google" id="ProtNLM"/>
    </source>
</evidence>
<evidence type="ECO:0000256" key="1">
    <source>
        <dbReference type="SAM" id="MobiDB-lite"/>
    </source>
</evidence>
<dbReference type="AlphaFoldDB" id="A0AA48I7T2"/>
<name>A0AA48I7T2_9TREE</name>
<dbReference type="InterPro" id="IPR052741">
    <property type="entry name" value="Mitochondrial_HTD2"/>
</dbReference>
<accession>A0AA48I7T2</accession>
<evidence type="ECO:0000313" key="3">
    <source>
        <dbReference type="Proteomes" id="UP001233271"/>
    </source>
</evidence>
<dbReference type="PANTHER" id="PTHR28152:SF1">
    <property type="entry name" value="HYDROXYACYL-THIOESTER DEHYDRATASE TYPE 2, MITOCHONDRIAL"/>
    <property type="match status" value="1"/>
</dbReference>
<dbReference type="GeneID" id="85494737"/>
<protein>
    <recommendedName>
        <fullName evidence="4">N-terminal of MaoC-like dehydratase domain-containing protein</fullName>
    </recommendedName>
</protein>
<keyword evidence="3" id="KW-1185">Reference proteome</keyword>
<dbReference type="PANTHER" id="PTHR28152">
    <property type="entry name" value="HYDROXYACYL-THIOESTER DEHYDRATASE TYPE 2, MITOCHONDRIAL"/>
    <property type="match status" value="1"/>
</dbReference>
<organism evidence="2 3">
    <name type="scientific">Cutaneotrichosporon cavernicola</name>
    <dbReference type="NCBI Taxonomy" id="279322"/>
    <lineage>
        <taxon>Eukaryota</taxon>
        <taxon>Fungi</taxon>
        <taxon>Dikarya</taxon>
        <taxon>Basidiomycota</taxon>
        <taxon>Agaricomycotina</taxon>
        <taxon>Tremellomycetes</taxon>
        <taxon>Trichosporonales</taxon>
        <taxon>Trichosporonaceae</taxon>
        <taxon>Cutaneotrichosporon</taxon>
    </lineage>
</organism>
<dbReference type="Proteomes" id="UP001233271">
    <property type="component" value="Chromosome 3"/>
</dbReference>
<dbReference type="InterPro" id="IPR029069">
    <property type="entry name" value="HotDog_dom_sf"/>
</dbReference>
<evidence type="ECO:0000313" key="2">
    <source>
        <dbReference type="EMBL" id="BEI90867.1"/>
    </source>
</evidence>
<dbReference type="SUPFAM" id="SSF54637">
    <property type="entry name" value="Thioesterase/thiol ester dehydrase-isomerase"/>
    <property type="match status" value="1"/>
</dbReference>
<gene>
    <name evidence="2" type="ORF">CcaverHIS019_0309370</name>
</gene>
<reference evidence="2" key="1">
    <citation type="journal article" date="2023" name="BMC Genomics">
        <title>Chromosome-level genome assemblies of Cutaneotrichosporon spp. (Trichosporonales, Basidiomycota) reveal imbalanced evolution between nucleotide sequences and chromosome synteny.</title>
        <authorList>
            <person name="Kobayashi Y."/>
            <person name="Kayamori A."/>
            <person name="Aoki K."/>
            <person name="Shiwa Y."/>
            <person name="Matsutani M."/>
            <person name="Fujita N."/>
            <person name="Sugita T."/>
            <person name="Iwasaki W."/>
            <person name="Tanaka N."/>
            <person name="Takashima M."/>
        </authorList>
    </citation>
    <scope>NUCLEOTIDE SEQUENCE</scope>
    <source>
        <strain evidence="2">HIS019</strain>
    </source>
</reference>
<dbReference type="KEGG" id="ccac:CcaHIS019_0309370"/>
<feature type="region of interest" description="Disordered" evidence="1">
    <location>
        <begin position="181"/>
        <end position="200"/>
    </location>
</feature>
<dbReference type="RefSeq" id="XP_060456132.1">
    <property type="nucleotide sequence ID" value="XM_060599438.1"/>
</dbReference>
<sequence>MMLRQTLVRLPRPAVAHARAMSSIPANVQKWIDDAKSRPPQVDVDVIEAGRAAKLRTTLPLQNEAAGLAEEGGFLPKGDNLIYWQPSAFMDQLAADGTSTEYNAPEPYSRRMWAAGSWEWRRDAGLTVGGKVCQSTIIKDAEVKGPMMFVYTQRDLYDSEKPEGDWAIRETRTHVFFPDVKKSEEGTNKPKKKPMASDMPDPAYEHVYTPTSPLLFRYSAMTWNAHKIHYDLDWTRQVEGHPDLVVHGPLTAQLLVETAKNAADDVAGILKKFEYRATHPMYVNKPIKLRAAWLGPRGSKLLLWAEQDGVVGMKGTADIDAVL</sequence>
<dbReference type="GO" id="GO:0019171">
    <property type="term" value="F:(3R)-hydroxyacyl-[acyl-carrier-protein] dehydratase activity"/>
    <property type="evidence" value="ECO:0007669"/>
    <property type="project" value="TreeGrafter"/>
</dbReference>